<feature type="compositionally biased region" description="Basic and acidic residues" evidence="1">
    <location>
        <begin position="38"/>
        <end position="55"/>
    </location>
</feature>
<feature type="region of interest" description="Disordered" evidence="1">
    <location>
        <begin position="23"/>
        <end position="56"/>
    </location>
</feature>
<keyword evidence="3" id="KW-1185">Reference proteome</keyword>
<dbReference type="AlphaFoldDB" id="A0AA40FXB8"/>
<comment type="caution">
    <text evidence="2">The sequence shown here is derived from an EMBL/GenBank/DDBJ whole genome shotgun (WGS) entry which is preliminary data.</text>
</comment>
<accession>A0AA40FXB8</accession>
<name>A0AA40FXB8_9HYME</name>
<protein>
    <submittedName>
        <fullName evidence="2">Uncharacterized protein</fullName>
    </submittedName>
</protein>
<organism evidence="2 3">
    <name type="scientific">Melipona bicolor</name>
    <dbReference type="NCBI Taxonomy" id="60889"/>
    <lineage>
        <taxon>Eukaryota</taxon>
        <taxon>Metazoa</taxon>
        <taxon>Ecdysozoa</taxon>
        <taxon>Arthropoda</taxon>
        <taxon>Hexapoda</taxon>
        <taxon>Insecta</taxon>
        <taxon>Pterygota</taxon>
        <taxon>Neoptera</taxon>
        <taxon>Endopterygota</taxon>
        <taxon>Hymenoptera</taxon>
        <taxon>Apocrita</taxon>
        <taxon>Aculeata</taxon>
        <taxon>Apoidea</taxon>
        <taxon>Anthophila</taxon>
        <taxon>Apidae</taxon>
        <taxon>Melipona</taxon>
    </lineage>
</organism>
<evidence type="ECO:0000256" key="1">
    <source>
        <dbReference type="SAM" id="MobiDB-lite"/>
    </source>
</evidence>
<dbReference type="Proteomes" id="UP001177670">
    <property type="component" value="Unassembled WGS sequence"/>
</dbReference>
<gene>
    <name evidence="2" type="ORF">K0M31_004477</name>
</gene>
<reference evidence="2" key="1">
    <citation type="submission" date="2021-10" db="EMBL/GenBank/DDBJ databases">
        <title>Melipona bicolor Genome sequencing and assembly.</title>
        <authorList>
            <person name="Araujo N.S."/>
            <person name="Arias M.C."/>
        </authorList>
    </citation>
    <scope>NUCLEOTIDE SEQUENCE</scope>
    <source>
        <strain evidence="2">USP_2M_L1-L4_2017</strain>
        <tissue evidence="2">Whole body</tissue>
    </source>
</reference>
<proteinExistence type="predicted"/>
<dbReference type="EMBL" id="JAHYIQ010000013">
    <property type="protein sequence ID" value="KAK1126856.1"/>
    <property type="molecule type" value="Genomic_DNA"/>
</dbReference>
<feature type="non-terminal residue" evidence="2">
    <location>
        <position position="1"/>
    </location>
</feature>
<evidence type="ECO:0000313" key="3">
    <source>
        <dbReference type="Proteomes" id="UP001177670"/>
    </source>
</evidence>
<evidence type="ECO:0000313" key="2">
    <source>
        <dbReference type="EMBL" id="KAK1126856.1"/>
    </source>
</evidence>
<sequence length="78" mass="9057">PNIKRYRDDKNPSEFWLEIHRGGKKKIGKRKRSIENSTSEHSEQTAPEAPRREIDINVSGFAGSSIRLLRWQPPAQYP</sequence>
<feature type="compositionally biased region" description="Basic residues" evidence="1">
    <location>
        <begin position="23"/>
        <end position="32"/>
    </location>
</feature>